<dbReference type="GeneID" id="72069098"/>
<keyword evidence="3" id="KW-1185">Reference proteome</keyword>
<evidence type="ECO:0000313" key="3">
    <source>
        <dbReference type="Proteomes" id="UP000829364"/>
    </source>
</evidence>
<gene>
    <name evidence="2" type="ORF">JDV02_007149</name>
</gene>
<evidence type="ECO:0000313" key="2">
    <source>
        <dbReference type="EMBL" id="UNI21133.1"/>
    </source>
</evidence>
<evidence type="ECO:0000256" key="1">
    <source>
        <dbReference type="SAM" id="MobiDB-lite"/>
    </source>
</evidence>
<dbReference type="RefSeq" id="XP_047844614.1">
    <property type="nucleotide sequence ID" value="XM_047988616.1"/>
</dbReference>
<dbReference type="EMBL" id="CP086359">
    <property type="protein sequence ID" value="UNI21133.1"/>
    <property type="molecule type" value="Genomic_DNA"/>
</dbReference>
<reference evidence="2" key="1">
    <citation type="submission" date="2021-11" db="EMBL/GenBank/DDBJ databases">
        <title>Purpureocillium_takamizusanense_genome.</title>
        <authorList>
            <person name="Nguyen N.-H."/>
        </authorList>
    </citation>
    <scope>NUCLEOTIDE SEQUENCE</scope>
    <source>
        <strain evidence="2">PT3</strain>
    </source>
</reference>
<dbReference type="Proteomes" id="UP000829364">
    <property type="component" value="Chromosome 6"/>
</dbReference>
<name>A0A9Q8QJR1_9HYPO</name>
<protein>
    <submittedName>
        <fullName evidence="2">Uncharacterized protein</fullName>
    </submittedName>
</protein>
<accession>A0A9Q8QJR1</accession>
<dbReference type="KEGG" id="ptkz:JDV02_007149"/>
<proteinExistence type="predicted"/>
<sequence length="125" mass="13183">MVPSGPPALISVHPTQPNLQIFCRPSHPRNSQACPLSTNNGQQPAFVAVERKPPSGPQGLYSAFLSSIANAPVYSRLYASSIGRVPLNKAILASTLSASVSHQSPTPPYPAQAAFQRPNLASALR</sequence>
<feature type="region of interest" description="Disordered" evidence="1">
    <location>
        <begin position="100"/>
        <end position="125"/>
    </location>
</feature>
<organism evidence="2 3">
    <name type="scientific">Purpureocillium takamizusanense</name>
    <dbReference type="NCBI Taxonomy" id="2060973"/>
    <lineage>
        <taxon>Eukaryota</taxon>
        <taxon>Fungi</taxon>
        <taxon>Dikarya</taxon>
        <taxon>Ascomycota</taxon>
        <taxon>Pezizomycotina</taxon>
        <taxon>Sordariomycetes</taxon>
        <taxon>Hypocreomycetidae</taxon>
        <taxon>Hypocreales</taxon>
        <taxon>Ophiocordycipitaceae</taxon>
        <taxon>Purpureocillium</taxon>
    </lineage>
</organism>
<dbReference type="AlphaFoldDB" id="A0A9Q8QJR1"/>